<name>D6SSZ3_9BACT</name>
<organism evidence="1 2">
    <name type="scientific">Desulfonatronospira thiodismutans ASO3-1</name>
    <dbReference type="NCBI Taxonomy" id="555779"/>
    <lineage>
        <taxon>Bacteria</taxon>
        <taxon>Pseudomonadati</taxon>
        <taxon>Thermodesulfobacteriota</taxon>
        <taxon>Desulfovibrionia</taxon>
        <taxon>Desulfovibrionales</taxon>
        <taxon>Desulfonatronovibrionaceae</taxon>
        <taxon>Desulfonatronospira</taxon>
    </lineage>
</organism>
<proteinExistence type="predicted"/>
<dbReference type="EMBL" id="ACJN02000003">
    <property type="protein sequence ID" value="EFI33809.1"/>
    <property type="molecule type" value="Genomic_DNA"/>
</dbReference>
<dbReference type="Proteomes" id="UP000005496">
    <property type="component" value="Unassembled WGS sequence"/>
</dbReference>
<gene>
    <name evidence="1" type="ORF">Dthio_PD1148</name>
</gene>
<dbReference type="RefSeq" id="WP_008871158.1">
    <property type="nucleotide sequence ID" value="NZ_ACJN02000003.1"/>
</dbReference>
<dbReference type="OrthoDB" id="5471808at2"/>
<dbReference type="AlphaFoldDB" id="D6SSZ3"/>
<accession>D6SSZ3</accession>
<comment type="caution">
    <text evidence="1">The sequence shown here is derived from an EMBL/GenBank/DDBJ whole genome shotgun (WGS) entry which is preliminary data.</text>
</comment>
<sequence>MSTTYPKAQRLSIGYDPREDRLILTGHLQTGEDREAMITRRLLSRLLDKMSSELSSTHPAAERSPDPDEVLQMEHIAAVTQGRSEQSSSEASQEKAAVKKYLAVEAQVETQDEHLILGLIAEDKTPITGIKLSRAKAHQVLRMLMEQAGKAEWELEQKAAWMQPMKYGKGAG</sequence>
<keyword evidence="2" id="KW-1185">Reference proteome</keyword>
<reference evidence="1" key="1">
    <citation type="submission" date="2010-05" db="EMBL/GenBank/DDBJ databases">
        <title>The draft genome of Desulfonatronospira thiodismutans ASO3-1.</title>
        <authorList>
            <consortium name="US DOE Joint Genome Institute (JGI-PGF)"/>
            <person name="Lucas S."/>
            <person name="Copeland A."/>
            <person name="Lapidus A."/>
            <person name="Cheng J.-F."/>
            <person name="Bruce D."/>
            <person name="Goodwin L."/>
            <person name="Pitluck S."/>
            <person name="Chertkov O."/>
            <person name="Brettin T."/>
            <person name="Detter J.C."/>
            <person name="Han C."/>
            <person name="Land M.L."/>
            <person name="Hauser L."/>
            <person name="Kyrpides N."/>
            <person name="Mikhailova N."/>
            <person name="Muyzer G."/>
            <person name="Woyke T."/>
        </authorList>
    </citation>
    <scope>NUCLEOTIDE SEQUENCE [LARGE SCALE GENOMIC DNA]</scope>
    <source>
        <strain evidence="1">ASO3-1</strain>
    </source>
</reference>
<evidence type="ECO:0000313" key="1">
    <source>
        <dbReference type="EMBL" id="EFI33809.1"/>
    </source>
</evidence>
<protein>
    <submittedName>
        <fullName evidence="1">Uncharacterized protein</fullName>
    </submittedName>
</protein>
<evidence type="ECO:0000313" key="2">
    <source>
        <dbReference type="Proteomes" id="UP000005496"/>
    </source>
</evidence>